<gene>
    <name evidence="2" type="ORF">CUN48_09285</name>
</gene>
<dbReference type="Proteomes" id="UP000230790">
    <property type="component" value="Unassembled WGS sequence"/>
</dbReference>
<sequence length="266" mass="30178">MLILDAIRAYVEPIEQRVHLGEVFQDGADSAEYQHAFITHVLRPMLPLRYGLERGKAFSIDDVTTREDSILIYDAIFALPMGRLLPCEGVYAMCEVAPRLDQETFAERLQNVASLKRLHRGKATAHDVTPIHHLGVFGARYAQLSDDKLNPYLGYIFAAEAIAPDVLLQRLNSLIEEDVIRPEHTPDTIVCFRDRWIITRQTRTGDIAVPRSSFAKFGLWRPDSHLMPLLYVLLNASLSQIQLRNPDLLRPLAALTKYKPARPNGR</sequence>
<name>A0A2M8QBX9_9CHLR</name>
<feature type="domain" description="DUF6602" evidence="1">
    <location>
        <begin position="31"/>
        <end position="118"/>
    </location>
</feature>
<proteinExistence type="predicted"/>
<evidence type="ECO:0000259" key="1">
    <source>
        <dbReference type="Pfam" id="PF20247"/>
    </source>
</evidence>
<accession>A0A2M8QBX9</accession>
<reference evidence="2 3" key="1">
    <citation type="submission" date="2017-11" db="EMBL/GenBank/DDBJ databases">
        <title>Evolution of Phototrophy in the Chloroflexi Phylum Driven by Horizontal Gene Transfer.</title>
        <authorList>
            <person name="Ward L.M."/>
            <person name="Hemp J."/>
            <person name="Shih P.M."/>
            <person name="Mcglynn S.E."/>
            <person name="Fischer W."/>
        </authorList>
    </citation>
    <scope>NUCLEOTIDE SEQUENCE [LARGE SCALE GENOMIC DNA]</scope>
    <source>
        <strain evidence="2">JP3_7</strain>
    </source>
</reference>
<dbReference type="InterPro" id="IPR046537">
    <property type="entry name" value="DUF6602"/>
</dbReference>
<protein>
    <recommendedName>
        <fullName evidence="1">DUF6602 domain-containing protein</fullName>
    </recommendedName>
</protein>
<organism evidence="2 3">
    <name type="scientific">Candidatus Thermofonsia Clade 3 bacterium</name>
    <dbReference type="NCBI Taxonomy" id="2364212"/>
    <lineage>
        <taxon>Bacteria</taxon>
        <taxon>Bacillati</taxon>
        <taxon>Chloroflexota</taxon>
        <taxon>Candidatus Thermofontia</taxon>
        <taxon>Candidatus Thermofonsia Clade 3</taxon>
    </lineage>
</organism>
<dbReference type="EMBL" id="PGTN01000055">
    <property type="protein sequence ID" value="PJF47313.1"/>
    <property type="molecule type" value="Genomic_DNA"/>
</dbReference>
<dbReference type="Pfam" id="PF20247">
    <property type="entry name" value="DUF6602"/>
    <property type="match status" value="1"/>
</dbReference>
<dbReference type="AlphaFoldDB" id="A0A2M8QBX9"/>
<evidence type="ECO:0000313" key="2">
    <source>
        <dbReference type="EMBL" id="PJF47313.1"/>
    </source>
</evidence>
<evidence type="ECO:0000313" key="3">
    <source>
        <dbReference type="Proteomes" id="UP000230790"/>
    </source>
</evidence>
<comment type="caution">
    <text evidence="2">The sequence shown here is derived from an EMBL/GenBank/DDBJ whole genome shotgun (WGS) entry which is preliminary data.</text>
</comment>